<dbReference type="GO" id="GO:0005737">
    <property type="term" value="C:cytoplasm"/>
    <property type="evidence" value="ECO:0007669"/>
    <property type="project" value="UniProtKB-SubCell"/>
</dbReference>
<keyword evidence="7" id="KW-0233">DNA recombination</keyword>
<dbReference type="PANTHER" id="PTHR30349">
    <property type="entry name" value="PHAGE INTEGRASE-RELATED"/>
    <property type="match status" value="1"/>
</dbReference>
<dbReference type="PROSITE" id="PS51898">
    <property type="entry name" value="TYR_RECOMBINASE"/>
    <property type="match status" value="1"/>
</dbReference>
<keyword evidence="3" id="KW-0132">Cell division</keyword>
<dbReference type="PROSITE" id="PS51900">
    <property type="entry name" value="CB"/>
    <property type="match status" value="1"/>
</dbReference>
<keyword evidence="13" id="KW-1185">Reference proteome</keyword>
<keyword evidence="5" id="KW-0229">DNA integration</keyword>
<evidence type="ECO:0000313" key="12">
    <source>
        <dbReference type="EMBL" id="MBA2131967.1"/>
    </source>
</evidence>
<dbReference type="RefSeq" id="WP_181338412.1">
    <property type="nucleotide sequence ID" value="NZ_JAAKDE010000001.1"/>
</dbReference>
<organism evidence="12 13">
    <name type="scientific">Capillibacterium thermochitinicola</name>
    <dbReference type="NCBI Taxonomy" id="2699427"/>
    <lineage>
        <taxon>Bacteria</taxon>
        <taxon>Bacillati</taxon>
        <taxon>Bacillota</taxon>
        <taxon>Capillibacterium</taxon>
    </lineage>
</organism>
<comment type="subcellular location">
    <subcellularLocation>
        <location evidence="1">Cytoplasm</location>
    </subcellularLocation>
</comment>
<dbReference type="InterPro" id="IPR004107">
    <property type="entry name" value="Integrase_SAM-like_N"/>
</dbReference>
<dbReference type="PANTHER" id="PTHR30349:SF77">
    <property type="entry name" value="TYROSINE RECOMBINASE XERC"/>
    <property type="match status" value="1"/>
</dbReference>
<accession>A0A8J6HVK6</accession>
<evidence type="ECO:0000256" key="5">
    <source>
        <dbReference type="ARBA" id="ARBA00022908"/>
    </source>
</evidence>
<keyword evidence="6 9" id="KW-0238">DNA-binding</keyword>
<sequence>MDYLREFISSLEEEGRSKHTIKAYASDIKQFQTWLEETYGEEKFTPSSITKLDITSYRSYLLTVAQRKPSGINRALSSLSAFCSWAQKQGYISGNPVDGVPQAKQVKAPPKALEDKDLNRLLRTVYKAGKKRDIAIVELMVGAGLRIGEVEALNLQAIKINERKGFVEIRQGKGSKYRIVPLNKDVRKAILDYLEEERPQDASPSLFISQKGGRLTSNAIWKVIKKYAKEAGLPDITPHSLRHTFGTNLIRKHGVDIVTTATLMGHSNISTTAIYTKPNEQDMIDAVEKLSKS</sequence>
<proteinExistence type="predicted"/>
<dbReference type="GO" id="GO:0003677">
    <property type="term" value="F:DNA binding"/>
    <property type="evidence" value="ECO:0007669"/>
    <property type="project" value="UniProtKB-UniRule"/>
</dbReference>
<dbReference type="Pfam" id="PF02899">
    <property type="entry name" value="Phage_int_SAM_1"/>
    <property type="match status" value="1"/>
</dbReference>
<dbReference type="GO" id="GO:0015074">
    <property type="term" value="P:DNA integration"/>
    <property type="evidence" value="ECO:0007669"/>
    <property type="project" value="UniProtKB-KW"/>
</dbReference>
<dbReference type="SUPFAM" id="SSF56349">
    <property type="entry name" value="DNA breaking-rejoining enzymes"/>
    <property type="match status" value="1"/>
</dbReference>
<dbReference type="InterPro" id="IPR044068">
    <property type="entry name" value="CB"/>
</dbReference>
<evidence type="ECO:0000256" key="9">
    <source>
        <dbReference type="PROSITE-ProRule" id="PRU01248"/>
    </source>
</evidence>
<comment type="caution">
    <text evidence="12">The sequence shown here is derived from an EMBL/GenBank/DDBJ whole genome shotgun (WGS) entry which is preliminary data.</text>
</comment>
<dbReference type="InterPro" id="IPR050090">
    <property type="entry name" value="Tyrosine_recombinase_XerCD"/>
</dbReference>
<gene>
    <name evidence="12" type="ORF">G5B42_00110</name>
</gene>
<protein>
    <submittedName>
        <fullName evidence="12">Tyrosine-type recombinase/integrase</fullName>
    </submittedName>
</protein>
<evidence type="ECO:0000259" key="10">
    <source>
        <dbReference type="PROSITE" id="PS51898"/>
    </source>
</evidence>
<dbReference type="GO" id="GO:0051301">
    <property type="term" value="P:cell division"/>
    <property type="evidence" value="ECO:0007669"/>
    <property type="project" value="UniProtKB-KW"/>
</dbReference>
<dbReference type="Gene3D" id="1.10.150.130">
    <property type="match status" value="1"/>
</dbReference>
<dbReference type="Proteomes" id="UP000657177">
    <property type="component" value="Unassembled WGS sequence"/>
</dbReference>
<dbReference type="InterPro" id="IPR011010">
    <property type="entry name" value="DNA_brk_join_enz"/>
</dbReference>
<feature type="domain" description="Core-binding (CB)" evidence="11">
    <location>
        <begin position="1"/>
        <end position="87"/>
    </location>
</feature>
<dbReference type="InterPro" id="IPR013762">
    <property type="entry name" value="Integrase-like_cat_sf"/>
</dbReference>
<dbReference type="InterPro" id="IPR010998">
    <property type="entry name" value="Integrase_recombinase_N"/>
</dbReference>
<dbReference type="GO" id="GO:0006310">
    <property type="term" value="P:DNA recombination"/>
    <property type="evidence" value="ECO:0007669"/>
    <property type="project" value="UniProtKB-KW"/>
</dbReference>
<evidence type="ECO:0000256" key="7">
    <source>
        <dbReference type="ARBA" id="ARBA00023172"/>
    </source>
</evidence>
<evidence type="ECO:0000256" key="2">
    <source>
        <dbReference type="ARBA" id="ARBA00022490"/>
    </source>
</evidence>
<evidence type="ECO:0000259" key="11">
    <source>
        <dbReference type="PROSITE" id="PS51900"/>
    </source>
</evidence>
<dbReference type="AlphaFoldDB" id="A0A8J6HVK6"/>
<keyword evidence="4" id="KW-0159">Chromosome partition</keyword>
<evidence type="ECO:0000256" key="6">
    <source>
        <dbReference type="ARBA" id="ARBA00023125"/>
    </source>
</evidence>
<evidence type="ECO:0000256" key="4">
    <source>
        <dbReference type="ARBA" id="ARBA00022829"/>
    </source>
</evidence>
<dbReference type="InterPro" id="IPR002104">
    <property type="entry name" value="Integrase_catalytic"/>
</dbReference>
<evidence type="ECO:0000256" key="1">
    <source>
        <dbReference type="ARBA" id="ARBA00004496"/>
    </source>
</evidence>
<evidence type="ECO:0000256" key="3">
    <source>
        <dbReference type="ARBA" id="ARBA00022618"/>
    </source>
</evidence>
<dbReference type="Gene3D" id="1.10.443.10">
    <property type="entry name" value="Intergrase catalytic core"/>
    <property type="match status" value="1"/>
</dbReference>
<reference evidence="12" key="1">
    <citation type="submission" date="2020-06" db="EMBL/GenBank/DDBJ databases">
        <title>Novel chitinolytic bacterium.</title>
        <authorList>
            <person name="Ungkulpasvich U."/>
            <person name="Kosugi A."/>
            <person name="Uke A."/>
        </authorList>
    </citation>
    <scope>NUCLEOTIDE SEQUENCE</scope>
    <source>
        <strain evidence="12">UUS1-1</strain>
    </source>
</reference>
<name>A0A8J6HVK6_9FIRM</name>
<dbReference type="Pfam" id="PF00589">
    <property type="entry name" value="Phage_integrase"/>
    <property type="match status" value="1"/>
</dbReference>
<dbReference type="EMBL" id="JAAKDE010000001">
    <property type="protein sequence ID" value="MBA2131967.1"/>
    <property type="molecule type" value="Genomic_DNA"/>
</dbReference>
<evidence type="ECO:0000313" key="13">
    <source>
        <dbReference type="Proteomes" id="UP000657177"/>
    </source>
</evidence>
<keyword evidence="8" id="KW-0131">Cell cycle</keyword>
<evidence type="ECO:0000256" key="8">
    <source>
        <dbReference type="ARBA" id="ARBA00023306"/>
    </source>
</evidence>
<keyword evidence="2" id="KW-0963">Cytoplasm</keyword>
<feature type="domain" description="Tyr recombinase" evidence="10">
    <location>
        <begin position="108"/>
        <end position="288"/>
    </location>
</feature>
<dbReference type="GO" id="GO:0007059">
    <property type="term" value="P:chromosome segregation"/>
    <property type="evidence" value="ECO:0007669"/>
    <property type="project" value="UniProtKB-KW"/>
</dbReference>